<name>A0A0G4FGU0_VITBC</name>
<feature type="region of interest" description="Disordered" evidence="1">
    <location>
        <begin position="166"/>
        <end position="217"/>
    </location>
</feature>
<gene>
    <name evidence="2" type="ORF">Vbra_15358</name>
</gene>
<organism evidence="2 3">
    <name type="scientific">Vitrella brassicaformis (strain CCMP3155)</name>
    <dbReference type="NCBI Taxonomy" id="1169540"/>
    <lineage>
        <taxon>Eukaryota</taxon>
        <taxon>Sar</taxon>
        <taxon>Alveolata</taxon>
        <taxon>Colpodellida</taxon>
        <taxon>Vitrellaceae</taxon>
        <taxon>Vitrella</taxon>
    </lineage>
</organism>
<sequence>MGHRNNNKGRWPASSLTQQSRYLCKYQRSHPSLSQPAIVPYLTPPHLPSIHGSPTAPQQPLPSGSNTHHEAHDEQPRVRTPTGPLIQSPLDTLPLESPDLHFAKKWLDTICQVTARGMQPDMADRCTLRDIEEELFEALQVLEESLLTFYICGSLLCKRQQQPRAAAPQQPLASDGSTHHEAHDEQPRVRTPTDTLHAPTTRPPHAPPPKPAPAAIPAVQVPPYMPPLPVHAAPLPVHHPYMYPPPLPPAPEYKACHALLVPTGPINQHRVAHWRQNDWTGQWEYWEPSGDVDAYGRAMWEVRSADQDLMMRSWALVTDIRRAPSSWPTTSGRSEGIGRAITRIFRGWAGKKAEERLS</sequence>
<dbReference type="EMBL" id="CDMY01000436">
    <property type="protein sequence ID" value="CEM12613.1"/>
    <property type="molecule type" value="Genomic_DNA"/>
</dbReference>
<dbReference type="Proteomes" id="UP000041254">
    <property type="component" value="Unassembled WGS sequence"/>
</dbReference>
<feature type="region of interest" description="Disordered" evidence="1">
    <location>
        <begin position="36"/>
        <end position="84"/>
    </location>
</feature>
<accession>A0A0G4FGU0</accession>
<proteinExistence type="predicted"/>
<keyword evidence="3" id="KW-1185">Reference proteome</keyword>
<feature type="compositionally biased region" description="Pro residues" evidence="1">
    <location>
        <begin position="201"/>
        <end position="214"/>
    </location>
</feature>
<reference evidence="2 3" key="1">
    <citation type="submission" date="2014-11" db="EMBL/GenBank/DDBJ databases">
        <authorList>
            <person name="Zhu J."/>
            <person name="Qi W."/>
            <person name="Song R."/>
        </authorList>
    </citation>
    <scope>NUCLEOTIDE SEQUENCE [LARGE SCALE GENOMIC DNA]</scope>
</reference>
<feature type="compositionally biased region" description="Basic and acidic residues" evidence="1">
    <location>
        <begin position="67"/>
        <end position="77"/>
    </location>
</feature>
<evidence type="ECO:0000256" key="1">
    <source>
        <dbReference type="SAM" id="MobiDB-lite"/>
    </source>
</evidence>
<feature type="compositionally biased region" description="Basic and acidic residues" evidence="1">
    <location>
        <begin position="177"/>
        <end position="188"/>
    </location>
</feature>
<dbReference type="PhylomeDB" id="A0A0G4FGU0"/>
<evidence type="ECO:0000313" key="2">
    <source>
        <dbReference type="EMBL" id="CEM12613.1"/>
    </source>
</evidence>
<dbReference type="InParanoid" id="A0A0G4FGU0"/>
<feature type="compositionally biased region" description="Polar residues" evidence="1">
    <location>
        <begin position="55"/>
        <end position="66"/>
    </location>
</feature>
<dbReference type="AlphaFoldDB" id="A0A0G4FGU0"/>
<dbReference type="VEuPathDB" id="CryptoDB:Vbra_15358"/>
<evidence type="ECO:0000313" key="3">
    <source>
        <dbReference type="Proteomes" id="UP000041254"/>
    </source>
</evidence>
<protein>
    <submittedName>
        <fullName evidence="2">Uncharacterized protein</fullName>
    </submittedName>
</protein>